<dbReference type="EMBL" id="CM003530">
    <property type="protein sequence ID" value="RCV16828.1"/>
    <property type="molecule type" value="Genomic_DNA"/>
</dbReference>
<dbReference type="InterPro" id="IPR001810">
    <property type="entry name" value="F-box_dom"/>
</dbReference>
<dbReference type="InterPro" id="IPR055290">
    <property type="entry name" value="At3g26010-like"/>
</dbReference>
<dbReference type="OrthoDB" id="665311at2759"/>
<dbReference type="PANTHER" id="PTHR35546">
    <property type="entry name" value="F-BOX PROTEIN INTERACTION DOMAIN PROTEIN-RELATED"/>
    <property type="match status" value="1"/>
</dbReference>
<name>A0A368QGG2_SETIT</name>
<dbReference type="SMART" id="SM00256">
    <property type="entry name" value="FBOX"/>
    <property type="match status" value="1"/>
</dbReference>
<protein>
    <recommendedName>
        <fullName evidence="1">F-box domain-containing protein</fullName>
    </recommendedName>
</protein>
<accession>A0A368QGG2</accession>
<dbReference type="InterPro" id="IPR036047">
    <property type="entry name" value="F-box-like_dom_sf"/>
</dbReference>
<reference evidence="2" key="2">
    <citation type="submission" date="2015-07" db="EMBL/GenBank/DDBJ databases">
        <authorList>
            <person name="Noorani M."/>
        </authorList>
    </citation>
    <scope>NUCLEOTIDE SEQUENCE</scope>
    <source>
        <strain evidence="2">Yugu1</strain>
    </source>
</reference>
<organism evidence="2">
    <name type="scientific">Setaria italica</name>
    <name type="common">Foxtail millet</name>
    <name type="synonym">Panicum italicum</name>
    <dbReference type="NCBI Taxonomy" id="4555"/>
    <lineage>
        <taxon>Eukaryota</taxon>
        <taxon>Viridiplantae</taxon>
        <taxon>Streptophyta</taxon>
        <taxon>Embryophyta</taxon>
        <taxon>Tracheophyta</taxon>
        <taxon>Spermatophyta</taxon>
        <taxon>Magnoliopsida</taxon>
        <taxon>Liliopsida</taxon>
        <taxon>Poales</taxon>
        <taxon>Poaceae</taxon>
        <taxon>PACMAD clade</taxon>
        <taxon>Panicoideae</taxon>
        <taxon>Panicodae</taxon>
        <taxon>Paniceae</taxon>
        <taxon>Cenchrinae</taxon>
        <taxon>Setaria</taxon>
    </lineage>
</organism>
<feature type="domain" description="F-box" evidence="1">
    <location>
        <begin position="14"/>
        <end position="54"/>
    </location>
</feature>
<dbReference type="Gene3D" id="1.20.1280.50">
    <property type="match status" value="1"/>
</dbReference>
<dbReference type="PANTHER" id="PTHR35546:SF105">
    <property type="entry name" value="OS05G0139200 PROTEIN"/>
    <property type="match status" value="1"/>
</dbReference>
<reference evidence="2" key="1">
    <citation type="journal article" date="2012" name="Nat. Biotechnol.">
        <title>Reference genome sequence of the model plant Setaria.</title>
        <authorList>
            <person name="Bennetzen J.L."/>
            <person name="Schmutz J."/>
            <person name="Wang H."/>
            <person name="Percifield R."/>
            <person name="Hawkins J."/>
            <person name="Pontaroli A.C."/>
            <person name="Estep M."/>
            <person name="Feng L."/>
            <person name="Vaughn J.N."/>
            <person name="Grimwood J."/>
            <person name="Jenkins J."/>
            <person name="Barry K."/>
            <person name="Lindquist E."/>
            <person name="Hellsten U."/>
            <person name="Deshpande S."/>
            <person name="Wang X."/>
            <person name="Wu X."/>
            <person name="Mitros T."/>
            <person name="Triplett J."/>
            <person name="Yang X."/>
            <person name="Ye C.Y."/>
            <person name="Mauro-Herrera M."/>
            <person name="Wang L."/>
            <person name="Li P."/>
            <person name="Sharma M."/>
            <person name="Sharma R."/>
            <person name="Ronald P.C."/>
            <person name="Panaud O."/>
            <person name="Kellogg E.A."/>
            <person name="Brutnell T.P."/>
            <person name="Doust A.N."/>
            <person name="Tuskan G.A."/>
            <person name="Rokhsar D."/>
            <person name="Devos K.M."/>
        </authorList>
    </citation>
    <scope>NUCLEOTIDE SEQUENCE [LARGE SCALE GENOMIC DNA]</scope>
    <source>
        <strain evidence="2">Yugu1</strain>
    </source>
</reference>
<sequence>MEVMPAKIPRAASLPDDVIAEILTRLPYRSLCRFKCASGPWLALCSDPGVRRKCPQTLSGFFFRSKEIYPSGYVSHFVNASGRDLPMVDPSLSFLPPSHRDVAIVDCCNGLLLHEWILKQTVQLYRSPEFYMVHAIHPDDSLIFLPVGGRKLLASYNFNNNKLYAIRILGQNSMRAYPYIPCFSKWLL</sequence>
<gene>
    <name evidence="2" type="ORF">SETIT_3G169600v2</name>
</gene>
<evidence type="ECO:0000259" key="1">
    <source>
        <dbReference type="SMART" id="SM00256"/>
    </source>
</evidence>
<evidence type="ECO:0000313" key="2">
    <source>
        <dbReference type="EMBL" id="RCV16828.1"/>
    </source>
</evidence>
<dbReference type="Pfam" id="PF00646">
    <property type="entry name" value="F-box"/>
    <property type="match status" value="1"/>
</dbReference>
<dbReference type="SUPFAM" id="SSF81383">
    <property type="entry name" value="F-box domain"/>
    <property type="match status" value="1"/>
</dbReference>
<proteinExistence type="predicted"/>
<dbReference type="AlphaFoldDB" id="A0A368QGG2"/>